<evidence type="ECO:0000256" key="11">
    <source>
        <dbReference type="ARBA" id="ARBA00022840"/>
    </source>
</evidence>
<dbReference type="PIRSF" id="PIRSF000854">
    <property type="entry name" value="PEP_synthase"/>
    <property type="match status" value="1"/>
</dbReference>
<dbReference type="EMBL" id="CP022203">
    <property type="protein sequence ID" value="ATB50836.1"/>
    <property type="molecule type" value="Genomic_DNA"/>
</dbReference>
<dbReference type="Pfam" id="PF00391">
    <property type="entry name" value="PEP-utilizers"/>
    <property type="match status" value="1"/>
</dbReference>
<dbReference type="InterPro" id="IPR018274">
    <property type="entry name" value="PEP_util_AS"/>
</dbReference>
<dbReference type="InterPro" id="IPR008279">
    <property type="entry name" value="PEP-util_enz_mobile_dom"/>
</dbReference>
<evidence type="ECO:0000256" key="2">
    <source>
        <dbReference type="ARBA" id="ARBA00002988"/>
    </source>
</evidence>
<reference evidence="20 21" key="1">
    <citation type="submission" date="2017-06" db="EMBL/GenBank/DDBJ databases">
        <title>Sequencing and comparative analysis of myxobacterial genomes.</title>
        <authorList>
            <person name="Rupp O."/>
            <person name="Goesmann A."/>
            <person name="Sogaard-Andersen L."/>
        </authorList>
    </citation>
    <scope>NUCLEOTIDE SEQUENCE [LARGE SCALE GENOMIC DNA]</scope>
    <source>
        <strain evidence="20 21">DSM 14697</strain>
    </source>
</reference>
<proteinExistence type="inferred from homology"/>
<keyword evidence="11 15" id="KW-0067">ATP-binding</keyword>
<feature type="domain" description="Pyruvate phosphate dikinase AMP/ATP-binding" evidence="18">
    <location>
        <begin position="36"/>
        <end position="345"/>
    </location>
</feature>
<accession>A0A250K674</accession>
<evidence type="ECO:0000256" key="6">
    <source>
        <dbReference type="ARBA" id="ARBA00021623"/>
    </source>
</evidence>
<feature type="region of interest" description="Disordered" evidence="16">
    <location>
        <begin position="332"/>
        <end position="444"/>
    </location>
</feature>
<evidence type="ECO:0000256" key="9">
    <source>
        <dbReference type="ARBA" id="ARBA00022741"/>
    </source>
</evidence>
<evidence type="ECO:0000256" key="3">
    <source>
        <dbReference type="ARBA" id="ARBA00004742"/>
    </source>
</evidence>
<comment type="similarity">
    <text evidence="4 15">Belongs to the PEP-utilizing enzyme family.</text>
</comment>
<dbReference type="EC" id="2.7.9.2" evidence="5 15"/>
<evidence type="ECO:0000256" key="10">
    <source>
        <dbReference type="ARBA" id="ARBA00022777"/>
    </source>
</evidence>
<dbReference type="InterPro" id="IPR013815">
    <property type="entry name" value="ATP_grasp_subdomain_1"/>
</dbReference>
<name>A0A250K674_9BACT</name>
<feature type="domain" description="PEP-utilising enzyme mobile" evidence="17">
    <location>
        <begin position="448"/>
        <end position="518"/>
    </location>
</feature>
<evidence type="ECO:0000256" key="4">
    <source>
        <dbReference type="ARBA" id="ARBA00007837"/>
    </source>
</evidence>
<evidence type="ECO:0000256" key="7">
    <source>
        <dbReference type="ARBA" id="ARBA00022679"/>
    </source>
</evidence>
<evidence type="ECO:0000256" key="13">
    <source>
        <dbReference type="ARBA" id="ARBA00033470"/>
    </source>
</evidence>
<evidence type="ECO:0000256" key="8">
    <source>
        <dbReference type="ARBA" id="ARBA00022723"/>
    </source>
</evidence>
<feature type="compositionally biased region" description="Polar residues" evidence="16">
    <location>
        <begin position="370"/>
        <end position="380"/>
    </location>
</feature>
<dbReference type="GO" id="GO:0008986">
    <property type="term" value="F:pyruvate, water dikinase activity"/>
    <property type="evidence" value="ECO:0007669"/>
    <property type="project" value="UniProtKB-EC"/>
</dbReference>
<dbReference type="UniPathway" id="UPA00138"/>
<dbReference type="Gene3D" id="3.20.20.60">
    <property type="entry name" value="Phosphoenolpyruvate-binding domains"/>
    <property type="match status" value="1"/>
</dbReference>
<dbReference type="Gene3D" id="3.50.30.10">
    <property type="entry name" value="Phosphohistidine domain"/>
    <property type="match status" value="1"/>
</dbReference>
<dbReference type="InterPro" id="IPR036637">
    <property type="entry name" value="Phosphohistidine_dom_sf"/>
</dbReference>
<keyword evidence="10 15" id="KW-0418">Kinase</keyword>
<gene>
    <name evidence="20" type="ORF">MYMAC_006493</name>
</gene>
<comment type="function">
    <text evidence="2 15">Catalyzes the phosphorylation of pyruvate to phosphoenolpyruvate.</text>
</comment>
<dbReference type="InterPro" id="IPR002192">
    <property type="entry name" value="PPDK_AMP/ATP-bd"/>
</dbReference>
<evidence type="ECO:0000259" key="17">
    <source>
        <dbReference type="Pfam" id="PF00391"/>
    </source>
</evidence>
<keyword evidence="12 15" id="KW-0460">Magnesium</keyword>
<evidence type="ECO:0000256" key="12">
    <source>
        <dbReference type="ARBA" id="ARBA00022842"/>
    </source>
</evidence>
<dbReference type="GO" id="GO:0006094">
    <property type="term" value="P:gluconeogenesis"/>
    <property type="evidence" value="ECO:0007669"/>
    <property type="project" value="UniProtKB-UniPathway"/>
</dbReference>
<dbReference type="Pfam" id="PF01326">
    <property type="entry name" value="PPDK_N"/>
    <property type="match status" value="1"/>
</dbReference>
<dbReference type="PROSITE" id="PS00370">
    <property type="entry name" value="PEP_ENZYMES_PHOS_SITE"/>
    <property type="match status" value="1"/>
</dbReference>
<dbReference type="GO" id="GO:0005524">
    <property type="term" value="F:ATP binding"/>
    <property type="evidence" value="ECO:0007669"/>
    <property type="project" value="UniProtKB-KW"/>
</dbReference>
<dbReference type="RefSeq" id="WP_095960913.1">
    <property type="nucleotide sequence ID" value="NZ_CP022203.1"/>
</dbReference>
<evidence type="ECO:0000256" key="15">
    <source>
        <dbReference type="PIRNR" id="PIRNR000854"/>
    </source>
</evidence>
<dbReference type="GO" id="GO:0046872">
    <property type="term" value="F:metal ion binding"/>
    <property type="evidence" value="ECO:0007669"/>
    <property type="project" value="UniProtKB-KW"/>
</dbReference>
<feature type="domain" description="PEP-utilising enzyme C-terminal" evidence="19">
    <location>
        <begin position="536"/>
        <end position="833"/>
    </location>
</feature>
<protein>
    <recommendedName>
        <fullName evidence="6 15">Phosphoenolpyruvate synthase</fullName>
        <shortName evidence="15">PEP synthase</shortName>
        <ecNumber evidence="5 15">2.7.9.2</ecNumber>
    </recommendedName>
    <alternativeName>
        <fullName evidence="13 15">Pyruvate, water dikinase</fullName>
    </alternativeName>
</protein>
<sequence length="850" mass="91208">MNVSPDTEKPRHAEQPEVAAAPRLVWFSELSREDVALAGGKGANLGEMTRAGLPVPPGFVITAAAFQEAMAPVRARLRELWMQVDPDDPASLASITRQLREEVRGAPVPERLRAVILDAYRQLGADRDVAVRSSATSEDTAETSFAGMHESFTHVLGDDALLDALRACWASAYGERVVAYRKAEGLTEEPAIAVVVQAMVASARAGVMFTADPASGDPDRIIIEAAWGLGEVVVGGQVEPDTYCVTKKGPRVREVRVGEKTFRLVRDAEGHTRTETLGPEQANQRVLSDEALLELARLGLRVEQHYGAPQDIEWAEEGGRLFLVQTRPITTLRQAESPAAPAREETSRAQGVSAARRPASRKKQAGTPLVQGQETPSGVASGSGRMRGTSDAGRPSQPPPQGQEALSGVASDEGRAPQPLVRGLGASPGVASGPVRVLGAPSEGRQLQPGEVLVAEMTSPDWVPTMRRASAIVTDRGGMTCHAAIVSRELRKPCVVGTRTATRALRNGEAVTVDGSTGEVREGQEAPAPRRAEAAAHAPMAVSAPVLATRLYVNLALPAQAREAAALPVDGVGLLRAEFMLTEALGGVHPRKLIAEGRSDEFVERMARSLLQTTRAFHPRPVVYRTTDFRTNEFRGLEGGAAFEPQESNPMIGFRGAYRYLREPDVFNLELEVLARVREQTPNLQVMLPFVRTRWELEACLELIARSPLGRQRGLKKWVMAEVPSIVYRLHDYAKCGIDGVSIGSNDLTQLMLGVDRDSESCAELFDEADAAVLAAIGDIIRGCEEAGLTSSLCGQAPSNRPDFAEHLVRAGITSISVDPAAVLATQRVIAAAEQRLLLAASKRTTLQGC</sequence>
<dbReference type="SUPFAM" id="SSF51621">
    <property type="entry name" value="Phosphoenolpyruvate/pyruvate domain"/>
    <property type="match status" value="1"/>
</dbReference>
<dbReference type="InterPro" id="IPR006319">
    <property type="entry name" value="PEP_synth"/>
</dbReference>
<dbReference type="PANTHER" id="PTHR43030">
    <property type="entry name" value="PHOSPHOENOLPYRUVATE SYNTHASE"/>
    <property type="match status" value="1"/>
</dbReference>
<dbReference type="InterPro" id="IPR000121">
    <property type="entry name" value="PEP_util_C"/>
</dbReference>
<dbReference type="InterPro" id="IPR015813">
    <property type="entry name" value="Pyrv/PenolPyrv_kinase-like_dom"/>
</dbReference>
<dbReference type="PANTHER" id="PTHR43030:SF1">
    <property type="entry name" value="PHOSPHOENOLPYRUVATE SYNTHASE"/>
    <property type="match status" value="1"/>
</dbReference>
<keyword evidence="8 15" id="KW-0479">Metal-binding</keyword>
<organism evidence="20 21">
    <name type="scientific">Corallococcus macrosporus DSM 14697</name>
    <dbReference type="NCBI Taxonomy" id="1189310"/>
    <lineage>
        <taxon>Bacteria</taxon>
        <taxon>Pseudomonadati</taxon>
        <taxon>Myxococcota</taxon>
        <taxon>Myxococcia</taxon>
        <taxon>Myxococcales</taxon>
        <taxon>Cystobacterineae</taxon>
        <taxon>Myxococcaceae</taxon>
        <taxon>Corallococcus</taxon>
    </lineage>
</organism>
<keyword evidence="21" id="KW-1185">Reference proteome</keyword>
<dbReference type="InterPro" id="IPR040442">
    <property type="entry name" value="Pyrv_kinase-like_dom_sf"/>
</dbReference>
<evidence type="ECO:0000256" key="5">
    <source>
        <dbReference type="ARBA" id="ARBA00011996"/>
    </source>
</evidence>
<dbReference type="Pfam" id="PF02896">
    <property type="entry name" value="PEP-utilizers_C"/>
    <property type="match status" value="1"/>
</dbReference>
<evidence type="ECO:0000259" key="19">
    <source>
        <dbReference type="Pfam" id="PF02896"/>
    </source>
</evidence>
<evidence type="ECO:0000256" key="14">
    <source>
        <dbReference type="ARBA" id="ARBA00047700"/>
    </source>
</evidence>
<dbReference type="SUPFAM" id="SSF56059">
    <property type="entry name" value="Glutathione synthetase ATP-binding domain-like"/>
    <property type="match status" value="1"/>
</dbReference>
<dbReference type="Gene3D" id="3.30.1490.20">
    <property type="entry name" value="ATP-grasp fold, A domain"/>
    <property type="match status" value="1"/>
</dbReference>
<evidence type="ECO:0000259" key="18">
    <source>
        <dbReference type="Pfam" id="PF01326"/>
    </source>
</evidence>
<evidence type="ECO:0000313" key="21">
    <source>
        <dbReference type="Proteomes" id="UP000217343"/>
    </source>
</evidence>
<keyword evidence="7 15" id="KW-0808">Transferase</keyword>
<dbReference type="Proteomes" id="UP000217343">
    <property type="component" value="Chromosome"/>
</dbReference>
<dbReference type="AlphaFoldDB" id="A0A250K674"/>
<dbReference type="SUPFAM" id="SSF52009">
    <property type="entry name" value="Phosphohistidine domain"/>
    <property type="match status" value="1"/>
</dbReference>
<evidence type="ECO:0000256" key="1">
    <source>
        <dbReference type="ARBA" id="ARBA00001946"/>
    </source>
</evidence>
<keyword evidence="20" id="KW-0670">Pyruvate</keyword>
<comment type="catalytic activity">
    <reaction evidence="14 15">
        <text>pyruvate + ATP + H2O = phosphoenolpyruvate + AMP + phosphate + 2 H(+)</text>
        <dbReference type="Rhea" id="RHEA:11364"/>
        <dbReference type="ChEBI" id="CHEBI:15361"/>
        <dbReference type="ChEBI" id="CHEBI:15377"/>
        <dbReference type="ChEBI" id="CHEBI:15378"/>
        <dbReference type="ChEBI" id="CHEBI:30616"/>
        <dbReference type="ChEBI" id="CHEBI:43474"/>
        <dbReference type="ChEBI" id="CHEBI:58702"/>
        <dbReference type="ChEBI" id="CHEBI:456215"/>
        <dbReference type="EC" id="2.7.9.2"/>
    </reaction>
</comment>
<dbReference type="Gene3D" id="3.30.470.20">
    <property type="entry name" value="ATP-grasp fold, B domain"/>
    <property type="match status" value="1"/>
</dbReference>
<dbReference type="OrthoDB" id="9765468at2"/>
<comment type="cofactor">
    <cofactor evidence="1 15">
        <name>Mg(2+)</name>
        <dbReference type="ChEBI" id="CHEBI:18420"/>
    </cofactor>
</comment>
<comment type="pathway">
    <text evidence="3 15">Carbohydrate biosynthesis; gluconeogenesis.</text>
</comment>
<evidence type="ECO:0000256" key="16">
    <source>
        <dbReference type="SAM" id="MobiDB-lite"/>
    </source>
</evidence>
<evidence type="ECO:0000313" key="20">
    <source>
        <dbReference type="EMBL" id="ATB50836.1"/>
    </source>
</evidence>
<dbReference type="KEGG" id="mmas:MYMAC_006493"/>
<keyword evidence="9 15" id="KW-0547">Nucleotide-binding</keyword>